<dbReference type="Proteomes" id="UP000179284">
    <property type="component" value="Chromosome II"/>
</dbReference>
<dbReference type="AlphaFoldDB" id="A0A1D9NXS8"/>
<dbReference type="KEGG" id="bhu:bhn_III033"/>
<evidence type="ECO:0000313" key="3">
    <source>
        <dbReference type="Proteomes" id="UP000179284"/>
    </source>
</evidence>
<dbReference type="RefSeq" id="WP_071174810.1">
    <property type="nucleotide sequence ID" value="NZ_CP017830.1"/>
</dbReference>
<keyword evidence="3" id="KW-1185">Reference proteome</keyword>
<name>A0A1D9NXS8_9FIRM</name>
<gene>
    <name evidence="2" type="ORF">bhn_III033</name>
</gene>
<organism evidence="2 3">
    <name type="scientific">Butyrivibrio hungatei</name>
    <dbReference type="NCBI Taxonomy" id="185008"/>
    <lineage>
        <taxon>Bacteria</taxon>
        <taxon>Bacillati</taxon>
        <taxon>Bacillota</taxon>
        <taxon>Clostridia</taxon>
        <taxon>Lachnospirales</taxon>
        <taxon>Lachnospiraceae</taxon>
        <taxon>Butyrivibrio</taxon>
    </lineage>
</organism>
<protein>
    <submittedName>
        <fullName evidence="2">Uncharacterized protein</fullName>
    </submittedName>
</protein>
<feature type="region of interest" description="Disordered" evidence="1">
    <location>
        <begin position="1"/>
        <end position="33"/>
    </location>
</feature>
<dbReference type="OrthoDB" id="2004189at2"/>
<dbReference type="EMBL" id="CP017830">
    <property type="protein sequence ID" value="AOZ94981.1"/>
    <property type="molecule type" value="Genomic_DNA"/>
</dbReference>
<evidence type="ECO:0000256" key="1">
    <source>
        <dbReference type="SAM" id="MobiDB-lite"/>
    </source>
</evidence>
<evidence type="ECO:0000313" key="2">
    <source>
        <dbReference type="EMBL" id="AOZ94981.1"/>
    </source>
</evidence>
<accession>A0A1D9NXS8</accession>
<proteinExistence type="predicted"/>
<sequence>MASKASMLKSGVKKTGTGLFAGMSPINEDKNSVKSNAVVKKVEEIVEETPIPEPIVEAEAEQVKEIVETKPVQRQKIQQYEEPVQRVTNEYVEKQVEEATLPVAKKTEAKAKNSRYEKEKFLLLDIRGLRDYVEHMAKASNTSATKYIRELIENDMKQNMDIYIAHKQLEERLKERK</sequence>
<reference evidence="3" key="1">
    <citation type="submission" date="2016-10" db="EMBL/GenBank/DDBJ databases">
        <title>The complete genome sequence of the rumen bacterium Butyrivibrio hungatei MB2003.</title>
        <authorList>
            <person name="Palevich N."/>
            <person name="Kelly W.J."/>
            <person name="Leahy S.C."/>
            <person name="Altermann E."/>
            <person name="Rakonjac J."/>
            <person name="Attwood G.T."/>
        </authorList>
    </citation>
    <scope>NUCLEOTIDE SEQUENCE [LARGE SCALE GENOMIC DNA]</scope>
    <source>
        <strain evidence="3">MB2003</strain>
    </source>
</reference>